<evidence type="ECO:0000256" key="6">
    <source>
        <dbReference type="ARBA" id="ARBA00022989"/>
    </source>
</evidence>
<evidence type="ECO:0000256" key="7">
    <source>
        <dbReference type="ARBA" id="ARBA00023136"/>
    </source>
</evidence>
<dbReference type="Gene3D" id="1.20.1730.10">
    <property type="entry name" value="Sodium/glucose cotransporter"/>
    <property type="match status" value="1"/>
</dbReference>
<keyword evidence="11" id="KW-1185">Reference proteome</keyword>
<feature type="transmembrane region" description="Helical" evidence="9">
    <location>
        <begin position="114"/>
        <end position="134"/>
    </location>
</feature>
<comment type="subcellular location">
    <subcellularLocation>
        <location evidence="1">Membrane</location>
        <topology evidence="1">Multi-pass membrane protein</topology>
    </subcellularLocation>
</comment>
<gene>
    <name evidence="10" type="ORF">E3U44_15775</name>
</gene>
<dbReference type="PANTHER" id="PTHR48086">
    <property type="entry name" value="SODIUM/PROLINE SYMPORTER-RELATED"/>
    <property type="match status" value="1"/>
</dbReference>
<dbReference type="CDD" id="cd11474">
    <property type="entry name" value="SLC5sbd_CHT"/>
    <property type="match status" value="1"/>
</dbReference>
<keyword evidence="6 9" id="KW-1133">Transmembrane helix</keyword>
<proteinExistence type="inferred from homology"/>
<dbReference type="KEGG" id="nwr:E3U44_15775"/>
<keyword evidence="3" id="KW-0813">Transport</keyword>
<keyword evidence="7 9" id="KW-0472">Membrane</keyword>
<dbReference type="InterPro" id="IPR001734">
    <property type="entry name" value="Na/solute_symporter"/>
</dbReference>
<evidence type="ECO:0000313" key="11">
    <source>
        <dbReference type="Proteomes" id="UP000294325"/>
    </source>
</evidence>
<dbReference type="EMBL" id="CP038033">
    <property type="protein sequence ID" value="QBQ56610.1"/>
    <property type="molecule type" value="Genomic_DNA"/>
</dbReference>
<dbReference type="InterPro" id="IPR050277">
    <property type="entry name" value="Sodium:Solute_Symporter"/>
</dbReference>
<dbReference type="GO" id="GO:0015293">
    <property type="term" value="F:symporter activity"/>
    <property type="evidence" value="ECO:0007669"/>
    <property type="project" value="UniProtKB-KW"/>
</dbReference>
<evidence type="ECO:0000256" key="9">
    <source>
        <dbReference type="SAM" id="Phobius"/>
    </source>
</evidence>
<evidence type="ECO:0000256" key="5">
    <source>
        <dbReference type="ARBA" id="ARBA00022847"/>
    </source>
</evidence>
<reference evidence="10 11" key="1">
    <citation type="submission" date="2019-03" db="EMBL/GenBank/DDBJ databases">
        <title>The genome sequence of Nitrosococcus wardiae strain D1FHST reveals the archetypal metabolic capacity of ammonia-oxidizing Gammaproteobacteria.</title>
        <authorList>
            <person name="Wang L."/>
            <person name="Lim C.K."/>
            <person name="Hanson T.E."/>
            <person name="Dang H."/>
            <person name="Klotz M.G."/>
        </authorList>
    </citation>
    <scope>NUCLEOTIDE SEQUENCE [LARGE SCALE GENOMIC DNA]</scope>
    <source>
        <strain evidence="10 11">D1FHS</strain>
    </source>
</reference>
<feature type="transmembrane region" description="Helical" evidence="9">
    <location>
        <begin position="226"/>
        <end position="246"/>
    </location>
</feature>
<evidence type="ECO:0000256" key="4">
    <source>
        <dbReference type="ARBA" id="ARBA00022692"/>
    </source>
</evidence>
<dbReference type="Pfam" id="PF00474">
    <property type="entry name" value="SSF"/>
    <property type="match status" value="1"/>
</dbReference>
<dbReference type="Proteomes" id="UP000294325">
    <property type="component" value="Chromosome"/>
</dbReference>
<comment type="similarity">
    <text evidence="2 8">Belongs to the sodium:solute symporter (SSF) (TC 2.A.21) family.</text>
</comment>
<feature type="transmembrane region" description="Helical" evidence="9">
    <location>
        <begin position="35"/>
        <end position="62"/>
    </location>
</feature>
<organism evidence="10 11">
    <name type="scientific">Nitrosococcus wardiae</name>
    <dbReference type="NCBI Taxonomy" id="1814290"/>
    <lineage>
        <taxon>Bacteria</taxon>
        <taxon>Pseudomonadati</taxon>
        <taxon>Pseudomonadota</taxon>
        <taxon>Gammaproteobacteria</taxon>
        <taxon>Chromatiales</taxon>
        <taxon>Chromatiaceae</taxon>
        <taxon>Nitrosococcus</taxon>
    </lineage>
</organism>
<feature type="transmembrane region" description="Helical" evidence="9">
    <location>
        <begin position="430"/>
        <end position="447"/>
    </location>
</feature>
<dbReference type="OrthoDB" id="9803348at2"/>
<evidence type="ECO:0000256" key="3">
    <source>
        <dbReference type="ARBA" id="ARBA00022448"/>
    </source>
</evidence>
<evidence type="ECO:0000256" key="2">
    <source>
        <dbReference type="ARBA" id="ARBA00006434"/>
    </source>
</evidence>
<dbReference type="PROSITE" id="PS50283">
    <property type="entry name" value="NA_SOLUT_SYMP_3"/>
    <property type="match status" value="1"/>
</dbReference>
<evidence type="ECO:0000256" key="1">
    <source>
        <dbReference type="ARBA" id="ARBA00004141"/>
    </source>
</evidence>
<keyword evidence="5" id="KW-0769">Symport</keyword>
<feature type="transmembrane region" description="Helical" evidence="9">
    <location>
        <begin position="74"/>
        <end position="93"/>
    </location>
</feature>
<name>A0A4P7C485_9GAMM</name>
<feature type="transmembrane region" description="Helical" evidence="9">
    <location>
        <begin position="376"/>
        <end position="398"/>
    </location>
</feature>
<keyword evidence="4 9" id="KW-0812">Transmembrane</keyword>
<evidence type="ECO:0000256" key="8">
    <source>
        <dbReference type="RuleBase" id="RU362091"/>
    </source>
</evidence>
<feature type="transmembrane region" description="Helical" evidence="9">
    <location>
        <begin position="352"/>
        <end position="370"/>
    </location>
</feature>
<protein>
    <submittedName>
        <fullName evidence="10">Sodium:solute symporter</fullName>
    </submittedName>
</protein>
<feature type="transmembrane region" description="Helical" evidence="9">
    <location>
        <begin position="302"/>
        <end position="331"/>
    </location>
</feature>
<evidence type="ECO:0000313" key="10">
    <source>
        <dbReference type="EMBL" id="QBQ56610.1"/>
    </source>
</evidence>
<dbReference type="InterPro" id="IPR038377">
    <property type="entry name" value="Na/Glc_symporter_sf"/>
</dbReference>
<dbReference type="GO" id="GO:0005886">
    <property type="term" value="C:plasma membrane"/>
    <property type="evidence" value="ECO:0007669"/>
    <property type="project" value="TreeGrafter"/>
</dbReference>
<sequence length="462" mass="48519">MLGVMAYMVIQFAIGVWVSRRNKSEDDYLLAGRRLGVGLTAFTVFATWFGAETVVGAAGNIYENGLSGGSGDPFGYAICLILLGLVFAVPLWRRRYTTFGDFFRQRYSSGVEKFFVLLVVPSSTLWAAAQIRAFGQVVSTISDLDVTVAITAAAAFVIIYTVAGGLLATAVTDLVQGLALMLGLGLLFFAVLNAAGGVEPALALVEPERLQLFGALEKSFLEVVEAWAIPICGATLAAEVIARILAAHSAETARLASVLGGTLYLAIGCIPVFIGLIGPGLLPGLEDAEQIIPQLAQQYLPTLFYVLFAGALISAILSTVDSALLAAASLISHNVVVPLRGSMSERAKIRSARLCVVLLGILAYVLAIRANGVYELIETAVAFGTAGVFVVGVLGLFTRIGGTPSALAALIAGSVLWFVGEYFAGWTTPYLLSLAGAALAYLGVAALEKIPIGKWQATRQET</sequence>
<feature type="transmembrane region" description="Helical" evidence="9">
    <location>
        <begin position="146"/>
        <end position="171"/>
    </location>
</feature>
<feature type="transmembrane region" description="Helical" evidence="9">
    <location>
        <begin position="258"/>
        <end position="282"/>
    </location>
</feature>
<accession>A0A4P7C485</accession>
<feature type="transmembrane region" description="Helical" evidence="9">
    <location>
        <begin position="178"/>
        <end position="198"/>
    </location>
</feature>
<dbReference type="AlphaFoldDB" id="A0A4P7C485"/>
<dbReference type="PANTHER" id="PTHR48086:SF7">
    <property type="entry name" value="SODIUM-SOLUTE SYMPORTER-RELATED"/>
    <property type="match status" value="1"/>
</dbReference>